<dbReference type="STRING" id="497964.CfE428DRAFT_3739"/>
<keyword evidence="1" id="KW-0732">Signal</keyword>
<sequence precursor="true">MLSRLVALLVVSAAVTASAGEFKAGAAAEVITPPLGTVINGNFRPIPAANVHDELHARALVLTDGKTTLAFVVVDNCLIPREVFDAAKKILTEEVALPPENVMMSSTHSHSCGSVAGVYLTPPSEEYRAQMPRYIADAVRRAMHNFAPARIAWGSASLPDEVHCRRWRLKEGAKAPNPFGGNDLVKMNPGVNNPDLVEPAGPTDPQISFIAVQHADGRPLALFANYSLHYVGGVGPGDLSADYYGVFADRIQQLLGADRQDPPFVGIMSNGTSGDINNIPFRGPDNRAKGPYAQINKVADEVATEVQHALAGVQWHDDVPLRVATRELTLATRKPSAEDVEKAKAIVADRPPLALKTASEIYAREQILLAQYPDTITMPLTAFRIGDLAVAGWPNEVFAISGLAMKKDSPIKPMFTISLANGWYGYLPTPEQHPLGGYETWRSRTSYLEVGAEPKIRQALLEVLGQLAKP</sequence>
<dbReference type="eggNOG" id="COG3356">
    <property type="taxonomic scope" value="Bacteria"/>
</dbReference>
<dbReference type="EMBL" id="ABVL01000011">
    <property type="protein sequence ID" value="EDY18702.1"/>
    <property type="molecule type" value="Genomic_DNA"/>
</dbReference>
<organism evidence="2 3">
    <name type="scientific">Chthoniobacter flavus Ellin428</name>
    <dbReference type="NCBI Taxonomy" id="497964"/>
    <lineage>
        <taxon>Bacteria</taxon>
        <taxon>Pseudomonadati</taxon>
        <taxon>Verrucomicrobiota</taxon>
        <taxon>Spartobacteria</taxon>
        <taxon>Chthoniobacterales</taxon>
        <taxon>Chthoniobacteraceae</taxon>
        <taxon>Chthoniobacter</taxon>
    </lineage>
</organism>
<name>B4D4A1_9BACT</name>
<evidence type="ECO:0008006" key="4">
    <source>
        <dbReference type="Google" id="ProtNLM"/>
    </source>
</evidence>
<protein>
    <recommendedName>
        <fullName evidence="4">Neutral/alkaline non-lysosomal ceramidase N-terminal domain-containing protein</fullName>
    </recommendedName>
</protein>
<evidence type="ECO:0000313" key="2">
    <source>
        <dbReference type="EMBL" id="EDY18702.1"/>
    </source>
</evidence>
<feature type="signal peptide" evidence="1">
    <location>
        <begin position="1"/>
        <end position="19"/>
    </location>
</feature>
<evidence type="ECO:0000256" key="1">
    <source>
        <dbReference type="SAM" id="SignalP"/>
    </source>
</evidence>
<dbReference type="RefSeq" id="WP_006981064.1">
    <property type="nucleotide sequence ID" value="NZ_ABVL01000011.1"/>
</dbReference>
<dbReference type="Proteomes" id="UP000005824">
    <property type="component" value="Unassembled WGS sequence"/>
</dbReference>
<reference evidence="2 3" key="1">
    <citation type="journal article" date="2011" name="J. Bacteriol.">
        <title>Genome sequence of Chthoniobacter flavus Ellin428, an aerobic heterotrophic soil bacterium.</title>
        <authorList>
            <person name="Kant R."/>
            <person name="van Passel M.W."/>
            <person name="Palva A."/>
            <person name="Lucas S."/>
            <person name="Lapidus A."/>
            <person name="Glavina Del Rio T."/>
            <person name="Dalin E."/>
            <person name="Tice H."/>
            <person name="Bruce D."/>
            <person name="Goodwin L."/>
            <person name="Pitluck S."/>
            <person name="Larimer F.W."/>
            <person name="Land M.L."/>
            <person name="Hauser L."/>
            <person name="Sangwan P."/>
            <person name="de Vos W.M."/>
            <person name="Janssen P.H."/>
            <person name="Smidt H."/>
        </authorList>
    </citation>
    <scope>NUCLEOTIDE SEQUENCE [LARGE SCALE GENOMIC DNA]</scope>
    <source>
        <strain evidence="2 3">Ellin428</strain>
    </source>
</reference>
<dbReference type="AlphaFoldDB" id="B4D4A1"/>
<feature type="chain" id="PRO_5002803148" description="Neutral/alkaline non-lysosomal ceramidase N-terminal domain-containing protein" evidence="1">
    <location>
        <begin position="20"/>
        <end position="470"/>
    </location>
</feature>
<dbReference type="InParanoid" id="B4D4A1"/>
<accession>B4D4A1</accession>
<gene>
    <name evidence="2" type="ORF">CfE428DRAFT_3739</name>
</gene>
<keyword evidence="3" id="KW-1185">Reference proteome</keyword>
<proteinExistence type="predicted"/>
<evidence type="ECO:0000313" key="3">
    <source>
        <dbReference type="Proteomes" id="UP000005824"/>
    </source>
</evidence>
<comment type="caution">
    <text evidence="2">The sequence shown here is derived from an EMBL/GenBank/DDBJ whole genome shotgun (WGS) entry which is preliminary data.</text>
</comment>